<reference evidence="5 6" key="1">
    <citation type="submission" date="2020-03" db="EMBL/GenBank/DDBJ databases">
        <title>Bradyrhizobium diversity isolated from nodules of Indigofera sp.</title>
        <authorList>
            <person name="Klepa M."/>
            <person name="Helene L."/>
            <person name="Hungria M."/>
        </authorList>
    </citation>
    <scope>NUCLEOTIDE SEQUENCE [LARGE SCALE GENOMIC DNA]</scope>
    <source>
        <strain evidence="5 6">WSM 1791</strain>
    </source>
</reference>
<dbReference type="Proteomes" id="UP000544122">
    <property type="component" value="Unassembled WGS sequence"/>
</dbReference>
<dbReference type="GO" id="GO:0009697">
    <property type="term" value="P:salicylic acid biosynthetic process"/>
    <property type="evidence" value="ECO:0007669"/>
    <property type="project" value="TreeGrafter"/>
</dbReference>
<dbReference type="InterPro" id="IPR037138">
    <property type="entry name" value="His_deacetylse_dom_sf"/>
</dbReference>
<gene>
    <name evidence="5" type="ORF">HCN58_18645</name>
</gene>
<evidence type="ECO:0000256" key="3">
    <source>
        <dbReference type="SAM" id="MobiDB-lite"/>
    </source>
</evidence>
<dbReference type="InterPro" id="IPR023696">
    <property type="entry name" value="Ureohydrolase_dom_sf"/>
</dbReference>
<dbReference type="InterPro" id="IPR002701">
    <property type="entry name" value="CM_II_prokaryot"/>
</dbReference>
<keyword evidence="6" id="KW-1185">Reference proteome</keyword>
<dbReference type="EMBL" id="JAAVLX010000005">
    <property type="protein sequence ID" value="NOJ41577.1"/>
    <property type="molecule type" value="Genomic_DNA"/>
</dbReference>
<evidence type="ECO:0000313" key="5">
    <source>
        <dbReference type="EMBL" id="NOJ41577.1"/>
    </source>
</evidence>
<dbReference type="PANTHER" id="PTHR38041">
    <property type="entry name" value="CHORISMATE MUTASE"/>
    <property type="match status" value="1"/>
</dbReference>
<proteinExistence type="predicted"/>
<sequence>MIQVTLRRSGSGHIHESPKLPSLPVDMQRPVCRRTRPSTPEPALGSHRYLEFLTDPSPAEYISALRGLLESDWAITLDVLVVSLGYDIVVGDPHGGWTLPPDVYREIGLALATIGKPICIVQEGGYRLGALSACAGHLSAGLRIGMKETGRSHTMNDTSAPDTGLLPFRDLINELDNQLVEILSQRLSICAEVARYKKKRGIAMMQPDRVAEVRARCAELGAERGLRREFTEDIYDTIIEEACELEAKIIDEERIVS</sequence>
<protein>
    <recommendedName>
        <fullName evidence="1">chorismate mutase</fullName>
        <ecNumber evidence="1">5.4.99.5</ecNumber>
    </recommendedName>
</protein>
<dbReference type="InterPro" id="IPR036263">
    <property type="entry name" value="Chorismate_II_sf"/>
</dbReference>
<dbReference type="EC" id="5.4.99.5" evidence="1"/>
<dbReference type="InterPro" id="IPR051331">
    <property type="entry name" value="Chorismate_mutase-related"/>
</dbReference>
<evidence type="ECO:0000313" key="6">
    <source>
        <dbReference type="Proteomes" id="UP000544122"/>
    </source>
</evidence>
<dbReference type="InterPro" id="IPR036979">
    <property type="entry name" value="CM_dom_sf"/>
</dbReference>
<accession>A0A7Y4GUF4</accession>
<dbReference type="GO" id="GO:0046417">
    <property type="term" value="P:chorismate metabolic process"/>
    <property type="evidence" value="ECO:0007669"/>
    <property type="project" value="InterPro"/>
</dbReference>
<feature type="region of interest" description="Disordered" evidence="3">
    <location>
        <begin position="1"/>
        <end position="25"/>
    </location>
</feature>
<name>A0A7Y4GUF4_9BRAD</name>
<dbReference type="InterPro" id="IPR023801">
    <property type="entry name" value="His_deacetylse_dom"/>
</dbReference>
<dbReference type="PANTHER" id="PTHR38041:SF1">
    <property type="entry name" value="CHORISMATE MUTASE"/>
    <property type="match status" value="1"/>
</dbReference>
<dbReference type="AlphaFoldDB" id="A0A7Y4GUF4"/>
<evidence type="ECO:0000259" key="4">
    <source>
        <dbReference type="PROSITE" id="PS51168"/>
    </source>
</evidence>
<keyword evidence="2" id="KW-0413">Isomerase</keyword>
<dbReference type="PROSITE" id="PS51168">
    <property type="entry name" value="CHORISMATE_MUT_2"/>
    <property type="match status" value="1"/>
</dbReference>
<comment type="caution">
    <text evidence="5">The sequence shown here is derived from an EMBL/GenBank/DDBJ whole genome shotgun (WGS) entry which is preliminary data.</text>
</comment>
<dbReference type="SUPFAM" id="SSF48600">
    <property type="entry name" value="Chorismate mutase II"/>
    <property type="match status" value="1"/>
</dbReference>
<dbReference type="SMART" id="SM00830">
    <property type="entry name" value="CM_2"/>
    <property type="match status" value="1"/>
</dbReference>
<feature type="domain" description="Chorismate mutase" evidence="4">
    <location>
        <begin position="159"/>
        <end position="250"/>
    </location>
</feature>
<dbReference type="Gene3D" id="1.20.59.10">
    <property type="entry name" value="Chorismate mutase"/>
    <property type="match status" value="1"/>
</dbReference>
<dbReference type="Pfam" id="PF01817">
    <property type="entry name" value="CM_2"/>
    <property type="match status" value="1"/>
</dbReference>
<evidence type="ECO:0000256" key="1">
    <source>
        <dbReference type="ARBA" id="ARBA00012404"/>
    </source>
</evidence>
<organism evidence="5 6">
    <name type="scientific">Bradyrhizobium australiense</name>
    <dbReference type="NCBI Taxonomy" id="2721161"/>
    <lineage>
        <taxon>Bacteria</taxon>
        <taxon>Pseudomonadati</taxon>
        <taxon>Pseudomonadota</taxon>
        <taxon>Alphaproteobacteria</taxon>
        <taxon>Hyphomicrobiales</taxon>
        <taxon>Nitrobacteraceae</taxon>
        <taxon>Bradyrhizobium</taxon>
    </lineage>
</organism>
<dbReference type="SUPFAM" id="SSF52768">
    <property type="entry name" value="Arginase/deacetylase"/>
    <property type="match status" value="1"/>
</dbReference>
<dbReference type="RefSeq" id="WP_171580817.1">
    <property type="nucleotide sequence ID" value="NZ_JAAVLX010000005.1"/>
</dbReference>
<dbReference type="GO" id="GO:0004106">
    <property type="term" value="F:chorismate mutase activity"/>
    <property type="evidence" value="ECO:0007669"/>
    <property type="project" value="UniProtKB-EC"/>
</dbReference>
<evidence type="ECO:0000256" key="2">
    <source>
        <dbReference type="ARBA" id="ARBA00023235"/>
    </source>
</evidence>
<dbReference type="Pfam" id="PF00850">
    <property type="entry name" value="Hist_deacetyl"/>
    <property type="match status" value="1"/>
</dbReference>
<dbReference type="Gene3D" id="3.40.800.20">
    <property type="entry name" value="Histone deacetylase domain"/>
    <property type="match status" value="1"/>
</dbReference>